<dbReference type="KEGG" id="tpol:Mal48_22510"/>
<dbReference type="InterPro" id="IPR043746">
    <property type="entry name" value="DUF5691"/>
</dbReference>
<dbReference type="EMBL" id="CP036267">
    <property type="protein sequence ID" value="QDT32999.1"/>
    <property type="molecule type" value="Genomic_DNA"/>
</dbReference>
<evidence type="ECO:0000313" key="2">
    <source>
        <dbReference type="Proteomes" id="UP000315724"/>
    </source>
</evidence>
<dbReference type="RefSeq" id="WP_145198676.1">
    <property type="nucleotide sequence ID" value="NZ_CP036267.1"/>
</dbReference>
<dbReference type="OrthoDB" id="262508at2"/>
<accession>A0A517QMX6</accession>
<dbReference type="Proteomes" id="UP000315724">
    <property type="component" value="Chromosome"/>
</dbReference>
<evidence type="ECO:0000313" key="1">
    <source>
        <dbReference type="EMBL" id="QDT32999.1"/>
    </source>
</evidence>
<dbReference type="Pfam" id="PF18944">
    <property type="entry name" value="DUF5691"/>
    <property type="match status" value="1"/>
</dbReference>
<reference evidence="1 2" key="1">
    <citation type="submission" date="2019-02" db="EMBL/GenBank/DDBJ databases">
        <title>Deep-cultivation of Planctomycetes and their phenomic and genomic characterization uncovers novel biology.</title>
        <authorList>
            <person name="Wiegand S."/>
            <person name="Jogler M."/>
            <person name="Boedeker C."/>
            <person name="Pinto D."/>
            <person name="Vollmers J."/>
            <person name="Rivas-Marin E."/>
            <person name="Kohn T."/>
            <person name="Peeters S.H."/>
            <person name="Heuer A."/>
            <person name="Rast P."/>
            <person name="Oberbeckmann S."/>
            <person name="Bunk B."/>
            <person name="Jeske O."/>
            <person name="Meyerdierks A."/>
            <person name="Storesund J.E."/>
            <person name="Kallscheuer N."/>
            <person name="Luecker S."/>
            <person name="Lage O.M."/>
            <person name="Pohl T."/>
            <person name="Merkel B.J."/>
            <person name="Hornburger P."/>
            <person name="Mueller R.-W."/>
            <person name="Bruemmer F."/>
            <person name="Labrenz M."/>
            <person name="Spormann A.M."/>
            <person name="Op den Camp H."/>
            <person name="Overmann J."/>
            <person name="Amann R."/>
            <person name="Jetten M.S.M."/>
            <person name="Mascher T."/>
            <person name="Medema M.H."/>
            <person name="Devos D.P."/>
            <person name="Kaster A.-K."/>
            <person name="Ovreas L."/>
            <person name="Rohde M."/>
            <person name="Galperin M.Y."/>
            <person name="Jogler C."/>
        </authorList>
    </citation>
    <scope>NUCLEOTIDE SEQUENCE [LARGE SCALE GENOMIC DNA]</scope>
    <source>
        <strain evidence="1 2">Mal48</strain>
    </source>
</reference>
<dbReference type="AlphaFoldDB" id="A0A517QMX6"/>
<proteinExistence type="predicted"/>
<sequence length="531" mass="60228">MNELFKAALVGTRKLPVVPLDDSFPTDQIATSHEALSPESDLLLRIGRRSIYELAGQPTVHVAPFPAAPSVESKIWSKRFLQVMHAALGQSQSNVLIEFLRALDEQGLNIPDSILPDLFNTSEPELRQAVRPVIDERGVWLAKLNPEWEWVLDAEINEAVDVRILEEQWNEGTIPQRCEVLTQVRLLDAEQGRTWLLNCFKKEKADVRRQFLERMATSLSEHDEEFLESALKDRSKYVKQVAADLLAKIPTSNLSARHQQRATQLLERIPSTGSQLKLTCQPPQELPRDWEEDGIPASASGAQGKRAFWTEELVSRIPPANWTTFFEASPLELINAVLHDDFSHSVITGWTRSVGACDASNLETIDWVEPLWKYWSAMTQHPHAVVQDQAIAMLETLSVWFEQSKLERAILQLVQDQPDPTNAPISRLLPFIGTPWSSSFAKEYLRITRGLVGSRTDRSVIHWLNSLPAAATAIPKEAFEIAQAPWRIRDQAIQSWQVCEIERLISQFAERIQLRAAFYEELESLQSDTNQ</sequence>
<keyword evidence="2" id="KW-1185">Reference proteome</keyword>
<name>A0A517QMX6_9PLAN</name>
<dbReference type="SUPFAM" id="SSF48371">
    <property type="entry name" value="ARM repeat"/>
    <property type="match status" value="1"/>
</dbReference>
<gene>
    <name evidence="1" type="ORF">Mal48_22510</name>
</gene>
<organism evidence="1 2">
    <name type="scientific">Thalassoglobus polymorphus</name>
    <dbReference type="NCBI Taxonomy" id="2527994"/>
    <lineage>
        <taxon>Bacteria</taxon>
        <taxon>Pseudomonadati</taxon>
        <taxon>Planctomycetota</taxon>
        <taxon>Planctomycetia</taxon>
        <taxon>Planctomycetales</taxon>
        <taxon>Planctomycetaceae</taxon>
        <taxon>Thalassoglobus</taxon>
    </lineage>
</organism>
<protein>
    <submittedName>
        <fullName evidence="1">Uncharacterized protein</fullName>
    </submittedName>
</protein>
<dbReference type="InterPro" id="IPR016024">
    <property type="entry name" value="ARM-type_fold"/>
</dbReference>